<dbReference type="InterPro" id="IPR002048">
    <property type="entry name" value="EF_hand_dom"/>
</dbReference>
<dbReference type="SUPFAM" id="SSF50630">
    <property type="entry name" value="Acid proteases"/>
    <property type="match status" value="1"/>
</dbReference>
<dbReference type="CDD" id="cd05471">
    <property type="entry name" value="pepsin_like"/>
    <property type="match status" value="1"/>
</dbReference>
<dbReference type="Gene3D" id="2.40.70.10">
    <property type="entry name" value="Acid Proteases"/>
    <property type="match status" value="2"/>
</dbReference>
<dbReference type="GO" id="GO:0006508">
    <property type="term" value="P:proteolysis"/>
    <property type="evidence" value="ECO:0007669"/>
    <property type="project" value="UniProtKB-KW"/>
</dbReference>
<dbReference type="EMBL" id="CAMXCT030002447">
    <property type="protein sequence ID" value="CAL4785540.1"/>
    <property type="molecule type" value="Genomic_DNA"/>
</dbReference>
<comment type="caution">
    <text evidence="9">The sequence shown here is derived from an EMBL/GenBank/DDBJ whole genome shotgun (WGS) entry which is preliminary data.</text>
</comment>
<dbReference type="PANTHER" id="PTHR47966:SF51">
    <property type="entry name" value="BETA-SITE APP-CLEAVING ENZYME, ISOFORM A-RELATED"/>
    <property type="match status" value="1"/>
</dbReference>
<evidence type="ECO:0000259" key="8">
    <source>
        <dbReference type="PROSITE" id="PS51767"/>
    </source>
</evidence>
<dbReference type="PROSITE" id="PS00018">
    <property type="entry name" value="EF_HAND_1"/>
    <property type="match status" value="1"/>
</dbReference>
<dbReference type="InterPro" id="IPR033121">
    <property type="entry name" value="PEPTIDASE_A1"/>
</dbReference>
<dbReference type="PROSITE" id="PS50222">
    <property type="entry name" value="EF_HAND_2"/>
    <property type="match status" value="1"/>
</dbReference>
<dbReference type="OrthoDB" id="445122at2759"/>
<accession>A0A9P1CWI6</accession>
<dbReference type="GO" id="GO:0005509">
    <property type="term" value="F:calcium ion binding"/>
    <property type="evidence" value="ECO:0007669"/>
    <property type="project" value="InterPro"/>
</dbReference>
<dbReference type="PROSITE" id="PS00141">
    <property type="entry name" value="ASP_PROTEASE"/>
    <property type="match status" value="1"/>
</dbReference>
<dbReference type="Proteomes" id="UP001152797">
    <property type="component" value="Unassembled WGS sequence"/>
</dbReference>
<dbReference type="AlphaFoldDB" id="A0A9P1CWI6"/>
<dbReference type="InterPro" id="IPR018247">
    <property type="entry name" value="EF_Hand_1_Ca_BS"/>
</dbReference>
<gene>
    <name evidence="9" type="ORF">C1SCF055_LOCUS24545</name>
</gene>
<evidence type="ECO:0000259" key="7">
    <source>
        <dbReference type="PROSITE" id="PS50222"/>
    </source>
</evidence>
<evidence type="ECO:0000256" key="3">
    <source>
        <dbReference type="ARBA" id="ARBA00022750"/>
    </source>
</evidence>
<dbReference type="PRINTS" id="PR00792">
    <property type="entry name" value="PEPSIN"/>
</dbReference>
<dbReference type="PROSITE" id="PS51767">
    <property type="entry name" value="PEPTIDASE_A1"/>
    <property type="match status" value="1"/>
</dbReference>
<reference evidence="9" key="1">
    <citation type="submission" date="2022-10" db="EMBL/GenBank/DDBJ databases">
        <authorList>
            <person name="Chen Y."/>
            <person name="Dougan E. K."/>
            <person name="Chan C."/>
            <person name="Rhodes N."/>
            <person name="Thang M."/>
        </authorList>
    </citation>
    <scope>NUCLEOTIDE SEQUENCE</scope>
</reference>
<feature type="region of interest" description="Disordered" evidence="6">
    <location>
        <begin position="65"/>
        <end position="90"/>
    </location>
</feature>
<dbReference type="PANTHER" id="PTHR47966">
    <property type="entry name" value="BETA-SITE APP-CLEAVING ENZYME, ISOFORM A-RELATED"/>
    <property type="match status" value="1"/>
</dbReference>
<evidence type="ECO:0000313" key="10">
    <source>
        <dbReference type="EMBL" id="CAL4785540.1"/>
    </source>
</evidence>
<dbReference type="GO" id="GO:0004190">
    <property type="term" value="F:aspartic-type endopeptidase activity"/>
    <property type="evidence" value="ECO:0007669"/>
    <property type="project" value="UniProtKB-KW"/>
</dbReference>
<evidence type="ECO:0000256" key="5">
    <source>
        <dbReference type="RuleBase" id="RU000454"/>
    </source>
</evidence>
<keyword evidence="11" id="KW-1185">Reference proteome</keyword>
<keyword evidence="2 5" id="KW-0645">Protease</keyword>
<comment type="similarity">
    <text evidence="1 5">Belongs to the peptidase A1 family.</text>
</comment>
<protein>
    <submittedName>
        <fullName evidence="10">Pepsin A</fullName>
    </submittedName>
</protein>
<sequence length="830" mass="94312">MLDYKGRYDTFVSQELPWFHRDLLRMLSRIGFKSMEEKNQDQDLDALLAENRRLKQELSRFARPQPEALYRPPWQPQPAQPRRRRVSSDVNEATQLPALAPGYPSLRKSVAQSLPALRRSTSPIADLRRCFLSAGASRAFEQLDVNRTGFLNFHDFQRAVEASDAGFEPSLIVEVFGALAADGQLSIETSHCVDLLQTASELRTRPRLAGSRAYRQELRNLDDAAYVAEIQVGQQNFDAILDSGSFELVIFTRDCAGCGMAGHQGYDPKRSQTFAKGRLVQELSYGSGDALCSNAFDRLDIGPEENGLHVERQPIWLVEKAQMEILENSRFQAILGIGPPTAVKQQAKNDLKYLQSLDNKLKDWNVTVPASIKSSLEVWEIWGGCMTQLGTPHFDDDRRDNVPENLQLQFLSICLRAASGSKGVAVWHDADPRHRSPFKRLAVIGKITWGLSLKNVHLVSKGQRIPIACADGCGAVLDTGTSLITAPSDAVKKMGQVLQALGANCLQEHSLPHLEFQLGGETLSLPPAAFIGFVKGIMPAPWRLRFHQEPFIQVEDCELLMMDTGKMTSTEHGPLWIIGMPFFRHFYTTFDYGSSDHETSIWVAEASPDCQPQETTTNLLQVAGTSLLRVDQSKLKLLDLHPLERSSHMDKMDTQSLFKAYKHKSFGHRNLNRQPRWHEAERRCEFHGYQETLRRRRDLRKQFREDRQGIKMEQKRELVQGIQPLESFSGFREQEQRNMEVHRQRIQDAIRGCSRARYNLVEIQKQMADLVADHDEEREVTFAFKDLFRNNVARTEAELASDRMRFTLTPKDRKQKSVIFGSVDEDGPLR</sequence>
<evidence type="ECO:0000256" key="1">
    <source>
        <dbReference type="ARBA" id="ARBA00007447"/>
    </source>
</evidence>
<keyword evidence="3 5" id="KW-0064">Aspartyl protease</keyword>
<dbReference type="InterPro" id="IPR001969">
    <property type="entry name" value="Aspartic_peptidase_AS"/>
</dbReference>
<evidence type="ECO:0000256" key="4">
    <source>
        <dbReference type="ARBA" id="ARBA00022801"/>
    </source>
</evidence>
<evidence type="ECO:0000313" key="9">
    <source>
        <dbReference type="EMBL" id="CAI3998228.1"/>
    </source>
</evidence>
<dbReference type="InterPro" id="IPR001461">
    <property type="entry name" value="Aspartic_peptidase_A1"/>
</dbReference>
<dbReference type="EMBL" id="CAMXCT020002447">
    <property type="protein sequence ID" value="CAL1151603.1"/>
    <property type="molecule type" value="Genomic_DNA"/>
</dbReference>
<keyword evidence="4 5" id="KW-0378">Hydrolase</keyword>
<dbReference type="EMBL" id="CAMXCT010002447">
    <property type="protein sequence ID" value="CAI3998228.1"/>
    <property type="molecule type" value="Genomic_DNA"/>
</dbReference>
<proteinExistence type="inferred from homology"/>
<organism evidence="9">
    <name type="scientific">Cladocopium goreaui</name>
    <dbReference type="NCBI Taxonomy" id="2562237"/>
    <lineage>
        <taxon>Eukaryota</taxon>
        <taxon>Sar</taxon>
        <taxon>Alveolata</taxon>
        <taxon>Dinophyceae</taxon>
        <taxon>Suessiales</taxon>
        <taxon>Symbiodiniaceae</taxon>
        <taxon>Cladocopium</taxon>
    </lineage>
</organism>
<evidence type="ECO:0000313" key="11">
    <source>
        <dbReference type="Proteomes" id="UP001152797"/>
    </source>
</evidence>
<reference evidence="10 11" key="2">
    <citation type="submission" date="2024-05" db="EMBL/GenBank/DDBJ databases">
        <authorList>
            <person name="Chen Y."/>
            <person name="Shah S."/>
            <person name="Dougan E. K."/>
            <person name="Thang M."/>
            <person name="Chan C."/>
        </authorList>
    </citation>
    <scope>NUCLEOTIDE SEQUENCE [LARGE SCALE GENOMIC DNA]</scope>
</reference>
<feature type="domain" description="EF-hand" evidence="7">
    <location>
        <begin position="131"/>
        <end position="166"/>
    </location>
</feature>
<name>A0A9P1CWI6_9DINO</name>
<dbReference type="InterPro" id="IPR021109">
    <property type="entry name" value="Peptidase_aspartic_dom_sf"/>
</dbReference>
<feature type="domain" description="Peptidase A1" evidence="8">
    <location>
        <begin position="226"/>
        <end position="602"/>
    </location>
</feature>
<dbReference type="Pfam" id="PF00026">
    <property type="entry name" value="Asp"/>
    <property type="match status" value="2"/>
</dbReference>
<evidence type="ECO:0000256" key="6">
    <source>
        <dbReference type="SAM" id="MobiDB-lite"/>
    </source>
</evidence>
<dbReference type="InterPro" id="IPR034164">
    <property type="entry name" value="Pepsin-like_dom"/>
</dbReference>
<evidence type="ECO:0000256" key="2">
    <source>
        <dbReference type="ARBA" id="ARBA00022670"/>
    </source>
</evidence>